<evidence type="ECO:0000256" key="12">
    <source>
        <dbReference type="SAM" id="Phobius"/>
    </source>
</evidence>
<evidence type="ECO:0000256" key="6">
    <source>
        <dbReference type="ARBA" id="ARBA00022538"/>
    </source>
</evidence>
<evidence type="ECO:0000313" key="13">
    <source>
        <dbReference type="EMBL" id="ADD61613.1"/>
    </source>
</evidence>
<evidence type="ECO:0000256" key="11">
    <source>
        <dbReference type="ARBA" id="ARBA00023136"/>
    </source>
</evidence>
<feature type="transmembrane region" description="Helical" evidence="12">
    <location>
        <begin position="69"/>
        <end position="90"/>
    </location>
</feature>
<organism evidence="13">
    <name type="scientific">uncultured organism</name>
    <dbReference type="NCBI Taxonomy" id="155900"/>
    <lineage>
        <taxon>unclassified sequences</taxon>
        <taxon>environmental samples</taxon>
    </lineage>
</organism>
<feature type="transmembrane region" description="Helical" evidence="12">
    <location>
        <begin position="271"/>
        <end position="293"/>
    </location>
</feature>
<dbReference type="PIRSF" id="PIRSF006247">
    <property type="entry name" value="TrkH"/>
    <property type="match status" value="1"/>
</dbReference>
<evidence type="ECO:0000256" key="2">
    <source>
        <dbReference type="ARBA" id="ARBA00009137"/>
    </source>
</evidence>
<dbReference type="PANTHER" id="PTHR32024">
    <property type="entry name" value="TRK SYSTEM POTASSIUM UPTAKE PROTEIN TRKG-RELATED"/>
    <property type="match status" value="1"/>
</dbReference>
<evidence type="ECO:0000256" key="8">
    <source>
        <dbReference type="ARBA" id="ARBA00022958"/>
    </source>
</evidence>
<name>D9ZE59_9ZZZZ</name>
<evidence type="ECO:0000256" key="10">
    <source>
        <dbReference type="ARBA" id="ARBA00023065"/>
    </source>
</evidence>
<keyword evidence="7 12" id="KW-0812">Transmembrane</keyword>
<evidence type="ECO:0000256" key="7">
    <source>
        <dbReference type="ARBA" id="ARBA00022692"/>
    </source>
</evidence>
<dbReference type="InterPro" id="IPR004772">
    <property type="entry name" value="TrkH"/>
</dbReference>
<evidence type="ECO:0000256" key="9">
    <source>
        <dbReference type="ARBA" id="ARBA00022989"/>
    </source>
</evidence>
<keyword evidence="4" id="KW-1003">Cell membrane</keyword>
<comment type="similarity">
    <text evidence="2">Belongs to the TrkH potassium transport family.</text>
</comment>
<dbReference type="InterPro" id="IPR003445">
    <property type="entry name" value="Cat_transpt"/>
</dbReference>
<dbReference type="AlphaFoldDB" id="D9ZE59"/>
<keyword evidence="3" id="KW-0813">Transport</keyword>
<evidence type="ECO:0000256" key="3">
    <source>
        <dbReference type="ARBA" id="ARBA00022448"/>
    </source>
</evidence>
<proteinExistence type="inferred from homology"/>
<feature type="transmembrane region" description="Helical" evidence="12">
    <location>
        <begin position="397"/>
        <end position="415"/>
    </location>
</feature>
<feature type="transmembrane region" description="Helical" evidence="12">
    <location>
        <begin position="132"/>
        <end position="151"/>
    </location>
</feature>
<feature type="transmembrane region" description="Helical" evidence="12">
    <location>
        <begin position="12"/>
        <end position="31"/>
    </location>
</feature>
<dbReference type="Pfam" id="PF02386">
    <property type="entry name" value="TrkH"/>
    <property type="match status" value="2"/>
</dbReference>
<keyword evidence="8" id="KW-0630">Potassium</keyword>
<keyword evidence="5" id="KW-0997">Cell inner membrane</keyword>
<feature type="transmembrane region" description="Helical" evidence="12">
    <location>
        <begin position="37"/>
        <end position="57"/>
    </location>
</feature>
<feature type="transmembrane region" description="Helical" evidence="12">
    <location>
        <begin position="182"/>
        <end position="201"/>
    </location>
</feature>
<evidence type="ECO:0000256" key="5">
    <source>
        <dbReference type="ARBA" id="ARBA00022519"/>
    </source>
</evidence>
<dbReference type="GO" id="GO:0015379">
    <property type="term" value="F:potassium:chloride symporter activity"/>
    <property type="evidence" value="ECO:0007669"/>
    <property type="project" value="InterPro"/>
</dbReference>
<accession>D9ZE59</accession>
<feature type="transmembrane region" description="Helical" evidence="12">
    <location>
        <begin position="238"/>
        <end position="259"/>
    </location>
</feature>
<keyword evidence="10" id="KW-0406">Ion transport</keyword>
<dbReference type="EMBL" id="GU942937">
    <property type="protein sequence ID" value="ADD61613.1"/>
    <property type="molecule type" value="Genomic_DNA"/>
</dbReference>
<feature type="transmembrane region" description="Helical" evidence="12">
    <location>
        <begin position="460"/>
        <end position="479"/>
    </location>
</feature>
<reference evidence="13" key="1">
    <citation type="journal article" date="2010" name="Genome Res.">
        <title>Functional metagenomics to mine the human gut microbiome for dietary fiber catabolic enzymes.</title>
        <authorList>
            <person name="Tasse L."/>
            <person name="Bercovici J."/>
            <person name="Pizzut-Serin S."/>
            <person name="Robe P."/>
            <person name="Tap J."/>
            <person name="Klopp C."/>
            <person name="Cantarel B.L."/>
            <person name="Coutinho P.M."/>
            <person name="Henrissat B."/>
            <person name="Leclerc M."/>
            <person name="Dore J."/>
            <person name="Monsan P."/>
            <person name="Remaud-Simeon M."/>
            <person name="Potocki-Veronese G."/>
        </authorList>
    </citation>
    <scope>NUCLEOTIDE SEQUENCE</scope>
</reference>
<feature type="transmembrane region" description="Helical" evidence="12">
    <location>
        <begin position="330"/>
        <end position="349"/>
    </location>
</feature>
<keyword evidence="9 12" id="KW-1133">Transmembrane helix</keyword>
<keyword evidence="6" id="KW-0633">Potassium transport</keyword>
<dbReference type="GO" id="GO:0005886">
    <property type="term" value="C:plasma membrane"/>
    <property type="evidence" value="ECO:0007669"/>
    <property type="project" value="UniProtKB-SubCell"/>
</dbReference>
<evidence type="ECO:0000256" key="4">
    <source>
        <dbReference type="ARBA" id="ARBA00022475"/>
    </source>
</evidence>
<evidence type="ECO:0000256" key="1">
    <source>
        <dbReference type="ARBA" id="ARBA00004429"/>
    </source>
</evidence>
<dbReference type="PANTHER" id="PTHR32024:SF2">
    <property type="entry name" value="TRK SYSTEM POTASSIUM UPTAKE PROTEIN TRKG-RELATED"/>
    <property type="match status" value="1"/>
</dbReference>
<keyword evidence="11 12" id="KW-0472">Membrane</keyword>
<comment type="subcellular location">
    <subcellularLocation>
        <location evidence="1">Cell inner membrane</location>
        <topology evidence="1">Multi-pass membrane protein</topology>
    </subcellularLocation>
</comment>
<sequence length="495" mass="54330">MNYRMLGYVLGRIFMVEAALLLPPSIVAVIYGEWSCLFAFVVTAVGLAVLGLVLGLRSPANTVIYAREGLVIVALAWVLMSVFGALPFIISGDIPFFVDAFFETVSGFTTTGSSILRDVEAMSYSMLFWRSFTHWVGGMGVLVFTMAVLPVSDGRAMHLMRAESPGPSVGKISSKIRDTAKILYAMYLVLTVVQTILLRLVGLPWYDALITAFGAAGTGGFSNRAASIGAYGSPAVEMITAVFMVLFGINFNVYFFLLIRHFKEAFACEEMRVYLGVIAASTLAVAGNIFHLYGNVWQSLRYSFFQVASIITTTGYATTDFNMWPTFSKAVLVLLMFFGACAGSTGGGIKISRIIIMCKTAKQDLMRVLHPHAVTTVRFEGKPLDDKTVFGVRTYMNLYLIIFVLSTMVVAINQFDLVTTFTAVASCLNNIGPGLELVGPMVSFADFSPLIKLVLSFDMLVGRLEIFPMLVLFAPSTWLRSKGHLDRRLRARNLF</sequence>
<protein>
    <submittedName>
        <fullName evidence="13">Uncharacterized protein</fullName>
    </submittedName>
</protein>